<organism evidence="5 6">
    <name type="scientific">Amycolatopsis xylanica</name>
    <dbReference type="NCBI Taxonomy" id="589385"/>
    <lineage>
        <taxon>Bacteria</taxon>
        <taxon>Bacillati</taxon>
        <taxon>Actinomycetota</taxon>
        <taxon>Actinomycetes</taxon>
        <taxon>Pseudonocardiales</taxon>
        <taxon>Pseudonocardiaceae</taxon>
        <taxon>Amycolatopsis</taxon>
    </lineage>
</organism>
<feature type="domain" description="Peptidase S1" evidence="4">
    <location>
        <begin position="30"/>
        <end position="250"/>
    </location>
</feature>
<dbReference type="EMBL" id="FNON01000001">
    <property type="protein sequence ID" value="SDW25199.1"/>
    <property type="molecule type" value="Genomic_DNA"/>
</dbReference>
<dbReference type="SMART" id="SM00020">
    <property type="entry name" value="Tryp_SPc"/>
    <property type="match status" value="1"/>
</dbReference>
<dbReference type="GO" id="GO:0006508">
    <property type="term" value="P:proteolysis"/>
    <property type="evidence" value="ECO:0007669"/>
    <property type="project" value="InterPro"/>
</dbReference>
<evidence type="ECO:0000256" key="2">
    <source>
        <dbReference type="ARBA" id="ARBA00023157"/>
    </source>
</evidence>
<comment type="similarity">
    <text evidence="1">Belongs to the peptidase S1 family.</text>
</comment>
<evidence type="ECO:0000256" key="1">
    <source>
        <dbReference type="ARBA" id="ARBA00007664"/>
    </source>
</evidence>
<dbReference type="Proteomes" id="UP000199515">
    <property type="component" value="Unassembled WGS sequence"/>
</dbReference>
<keyword evidence="3" id="KW-0732">Signal</keyword>
<dbReference type="STRING" id="589385.SAMN05421504_10171"/>
<protein>
    <submittedName>
        <fullName evidence="5">Trypsin</fullName>
    </submittedName>
</protein>
<feature type="chain" id="PRO_5039470790" evidence="3">
    <location>
        <begin position="30"/>
        <end position="252"/>
    </location>
</feature>
<name>A0A1H2S2L2_9PSEU</name>
<dbReference type="PROSITE" id="PS50240">
    <property type="entry name" value="TRYPSIN_DOM"/>
    <property type="match status" value="1"/>
</dbReference>
<dbReference type="InterPro" id="IPR001314">
    <property type="entry name" value="Peptidase_S1A"/>
</dbReference>
<dbReference type="Pfam" id="PF00089">
    <property type="entry name" value="Trypsin"/>
    <property type="match status" value="1"/>
</dbReference>
<dbReference type="GO" id="GO:0004252">
    <property type="term" value="F:serine-type endopeptidase activity"/>
    <property type="evidence" value="ECO:0007669"/>
    <property type="project" value="InterPro"/>
</dbReference>
<dbReference type="PANTHER" id="PTHR24276:SF98">
    <property type="entry name" value="FI18310P1-RELATED"/>
    <property type="match status" value="1"/>
</dbReference>
<keyword evidence="6" id="KW-1185">Reference proteome</keyword>
<evidence type="ECO:0000259" key="4">
    <source>
        <dbReference type="PROSITE" id="PS50240"/>
    </source>
</evidence>
<dbReference type="PANTHER" id="PTHR24276">
    <property type="entry name" value="POLYSERASE-RELATED"/>
    <property type="match status" value="1"/>
</dbReference>
<dbReference type="InterPro" id="IPR050430">
    <property type="entry name" value="Peptidase_S1"/>
</dbReference>
<dbReference type="Gene3D" id="2.40.10.10">
    <property type="entry name" value="Trypsin-like serine proteases"/>
    <property type="match status" value="1"/>
</dbReference>
<sequence>MKEEVLRARSLVSAVSLVCVTAGATPAFAVAHGSDVPPGQFGFAAKLTMTGIPRPNGTTYSSACSGSLVSPQWVLTSSHCFHDIKGNPVSGPSPYPTTVTVGRTDEADAAAGATRQVVRVVQATGSPAALVQLDAPVTGVTPLVVRRTVPALHEKLTLAGWGSTEKDAKASTKLQQGTVEVGTIGEKTLGVRGVAPSTMTSACRYDSGAPYFVGQELVSIESSGPDCPHDKLETTVRADVLADWIGSQTTQP</sequence>
<accession>A0A1H2S2L2</accession>
<dbReference type="SUPFAM" id="SSF50494">
    <property type="entry name" value="Trypsin-like serine proteases"/>
    <property type="match status" value="1"/>
</dbReference>
<reference evidence="5 6" key="1">
    <citation type="submission" date="2016-10" db="EMBL/GenBank/DDBJ databases">
        <authorList>
            <person name="de Groot N.N."/>
        </authorList>
    </citation>
    <scope>NUCLEOTIDE SEQUENCE [LARGE SCALE GENOMIC DNA]</scope>
    <source>
        <strain evidence="5 6">CPCC 202699</strain>
    </source>
</reference>
<dbReference type="InterPro" id="IPR043504">
    <property type="entry name" value="Peptidase_S1_PA_chymotrypsin"/>
</dbReference>
<feature type="signal peptide" evidence="3">
    <location>
        <begin position="1"/>
        <end position="29"/>
    </location>
</feature>
<dbReference type="AlphaFoldDB" id="A0A1H2S2L2"/>
<evidence type="ECO:0000313" key="6">
    <source>
        <dbReference type="Proteomes" id="UP000199515"/>
    </source>
</evidence>
<evidence type="ECO:0000313" key="5">
    <source>
        <dbReference type="EMBL" id="SDW25199.1"/>
    </source>
</evidence>
<gene>
    <name evidence="5" type="ORF">SAMN05421504_10171</name>
</gene>
<evidence type="ECO:0000256" key="3">
    <source>
        <dbReference type="SAM" id="SignalP"/>
    </source>
</evidence>
<dbReference type="InterPro" id="IPR001254">
    <property type="entry name" value="Trypsin_dom"/>
</dbReference>
<keyword evidence="2" id="KW-1015">Disulfide bond</keyword>
<proteinExistence type="inferred from homology"/>
<dbReference type="PRINTS" id="PR00722">
    <property type="entry name" value="CHYMOTRYPSIN"/>
</dbReference>
<dbReference type="InterPro" id="IPR009003">
    <property type="entry name" value="Peptidase_S1_PA"/>
</dbReference>